<evidence type="ECO:0000313" key="3">
    <source>
        <dbReference type="Proteomes" id="UP000257109"/>
    </source>
</evidence>
<organism evidence="2 3">
    <name type="scientific">Mucuna pruriens</name>
    <name type="common">Velvet bean</name>
    <name type="synonym">Dolichos pruriens</name>
    <dbReference type="NCBI Taxonomy" id="157652"/>
    <lineage>
        <taxon>Eukaryota</taxon>
        <taxon>Viridiplantae</taxon>
        <taxon>Streptophyta</taxon>
        <taxon>Embryophyta</taxon>
        <taxon>Tracheophyta</taxon>
        <taxon>Spermatophyta</taxon>
        <taxon>Magnoliopsida</taxon>
        <taxon>eudicotyledons</taxon>
        <taxon>Gunneridae</taxon>
        <taxon>Pentapetalae</taxon>
        <taxon>rosids</taxon>
        <taxon>fabids</taxon>
        <taxon>Fabales</taxon>
        <taxon>Fabaceae</taxon>
        <taxon>Papilionoideae</taxon>
        <taxon>50 kb inversion clade</taxon>
        <taxon>NPAAA clade</taxon>
        <taxon>indigoferoid/millettioid clade</taxon>
        <taxon>Phaseoleae</taxon>
        <taxon>Mucuna</taxon>
    </lineage>
</organism>
<feature type="domain" description="DUF7745" evidence="1">
    <location>
        <begin position="125"/>
        <end position="187"/>
    </location>
</feature>
<dbReference type="Proteomes" id="UP000257109">
    <property type="component" value="Unassembled WGS sequence"/>
</dbReference>
<evidence type="ECO:0000259" key="1">
    <source>
        <dbReference type="Pfam" id="PF24924"/>
    </source>
</evidence>
<dbReference type="InterPro" id="IPR056647">
    <property type="entry name" value="DUF7745"/>
</dbReference>
<dbReference type="Pfam" id="PF24924">
    <property type="entry name" value="DUF7745"/>
    <property type="match status" value="1"/>
</dbReference>
<protein>
    <recommendedName>
        <fullName evidence="1">DUF7745 domain-containing protein</fullName>
    </recommendedName>
</protein>
<dbReference type="OrthoDB" id="984336at2759"/>
<feature type="non-terminal residue" evidence="2">
    <location>
        <position position="1"/>
    </location>
</feature>
<proteinExistence type="predicted"/>
<evidence type="ECO:0000313" key="2">
    <source>
        <dbReference type="EMBL" id="RDY11565.1"/>
    </source>
</evidence>
<gene>
    <name evidence="2" type="ORF">CR513_03757</name>
</gene>
<name>A0A371I994_MUCPR</name>
<keyword evidence="3" id="KW-1185">Reference proteome</keyword>
<reference evidence="2" key="1">
    <citation type="submission" date="2018-05" db="EMBL/GenBank/DDBJ databases">
        <title>Draft genome of Mucuna pruriens seed.</title>
        <authorList>
            <person name="Nnadi N.E."/>
            <person name="Vos R."/>
            <person name="Hasami M.H."/>
            <person name="Devisetty U.K."/>
            <person name="Aguiy J.C."/>
        </authorList>
    </citation>
    <scope>NUCLEOTIDE SEQUENCE [LARGE SCALE GENOMIC DNA]</scope>
    <source>
        <strain evidence="2">JCA_2017</strain>
    </source>
</reference>
<accession>A0A371I994</accession>
<dbReference type="PANTHER" id="PTHR48201:SF12">
    <property type="entry name" value="AMINOTRANSFERASE-LIKE PLANT MOBILE DOMAIN-CONTAINING PROTEIN"/>
    <property type="match status" value="1"/>
</dbReference>
<sequence>MPTCSRQRLVQFGLGRDESDTVSAKDKLRRNRVGLTQFRTLESTEILTTTAERLSTAILRIYTTATSSVGKEGTDSPIHEAIVDAIAIPIATDGDSTRDIDSGSEAKMASILSIKVKVLEYPTFRQMVDRLKGSSRRAFETRFGSILDLLEVEAQPEALTALVQFYDPPLRTFLFQDFQMASTLDEY</sequence>
<dbReference type="AlphaFoldDB" id="A0A371I994"/>
<dbReference type="PANTHER" id="PTHR48201">
    <property type="entry name" value="PROTEIN, PUTATIVE-RELATED"/>
    <property type="match status" value="1"/>
</dbReference>
<comment type="caution">
    <text evidence="2">The sequence shown here is derived from an EMBL/GenBank/DDBJ whole genome shotgun (WGS) entry which is preliminary data.</text>
</comment>
<dbReference type="EMBL" id="QJKJ01000618">
    <property type="protein sequence ID" value="RDY11565.1"/>
    <property type="molecule type" value="Genomic_DNA"/>
</dbReference>